<dbReference type="GeneID" id="116204284"/>
<keyword evidence="2" id="KW-1185">Reference proteome</keyword>
<protein>
    <submittedName>
        <fullName evidence="1">Uncharacterized protein</fullName>
    </submittedName>
</protein>
<dbReference type="PANTHER" id="PTHR47212">
    <property type="entry name" value="ADHESIN-LIKE PROTEIN, PUTATIVE (DUF3741)-RELATED"/>
    <property type="match status" value="1"/>
</dbReference>
<organism evidence="1 2">
    <name type="scientific">Punica granatum</name>
    <name type="common">Pomegranate</name>
    <dbReference type="NCBI Taxonomy" id="22663"/>
    <lineage>
        <taxon>Eukaryota</taxon>
        <taxon>Viridiplantae</taxon>
        <taxon>Streptophyta</taxon>
        <taxon>Embryophyta</taxon>
        <taxon>Tracheophyta</taxon>
        <taxon>Spermatophyta</taxon>
        <taxon>Magnoliopsida</taxon>
        <taxon>eudicotyledons</taxon>
        <taxon>Gunneridae</taxon>
        <taxon>Pentapetalae</taxon>
        <taxon>rosids</taxon>
        <taxon>malvids</taxon>
        <taxon>Myrtales</taxon>
        <taxon>Lythraceae</taxon>
        <taxon>Punica</taxon>
    </lineage>
</organism>
<dbReference type="AlphaFoldDB" id="A0A2I0IN54"/>
<gene>
    <name evidence="1" type="ORF">CRG98_034254</name>
</gene>
<dbReference type="EMBL" id="PGOL01002722">
    <property type="protein sequence ID" value="PKI45449.1"/>
    <property type="molecule type" value="Genomic_DNA"/>
</dbReference>
<dbReference type="PANTHER" id="PTHR47212:SF4">
    <property type="entry name" value="ADHESIN-LIKE PROTEIN, PUTATIVE (DUF3741)-RELATED"/>
    <property type="match status" value="1"/>
</dbReference>
<dbReference type="InterPro" id="IPR025486">
    <property type="entry name" value="DUF4378"/>
</dbReference>
<accession>A0A2I0IN54</accession>
<dbReference type="Proteomes" id="UP000233551">
    <property type="component" value="Unassembled WGS sequence"/>
</dbReference>
<evidence type="ECO:0000313" key="2">
    <source>
        <dbReference type="Proteomes" id="UP000233551"/>
    </source>
</evidence>
<evidence type="ECO:0000313" key="1">
    <source>
        <dbReference type="EMBL" id="PKI45449.1"/>
    </source>
</evidence>
<dbReference type="STRING" id="22663.A0A2I0IN54"/>
<comment type="caution">
    <text evidence="1">The sequence shown here is derived from an EMBL/GenBank/DDBJ whole genome shotgun (WGS) entry which is preliminary data.</text>
</comment>
<dbReference type="Pfam" id="PF14309">
    <property type="entry name" value="DUF4378"/>
    <property type="match status" value="1"/>
</dbReference>
<dbReference type="OrthoDB" id="770239at2759"/>
<reference evidence="1 2" key="1">
    <citation type="submission" date="2017-11" db="EMBL/GenBank/DDBJ databases">
        <title>De-novo sequencing of pomegranate (Punica granatum L.) genome.</title>
        <authorList>
            <person name="Akparov Z."/>
            <person name="Amiraslanov A."/>
            <person name="Hajiyeva S."/>
            <person name="Abbasov M."/>
            <person name="Kaur K."/>
            <person name="Hamwieh A."/>
            <person name="Solovyev V."/>
            <person name="Salamov A."/>
            <person name="Braich B."/>
            <person name="Kosarev P."/>
            <person name="Mahmoud A."/>
            <person name="Hajiyev E."/>
            <person name="Babayeva S."/>
            <person name="Izzatullayeva V."/>
            <person name="Mammadov A."/>
            <person name="Mammadov A."/>
            <person name="Sharifova S."/>
            <person name="Ojaghi J."/>
            <person name="Eynullazada K."/>
            <person name="Bayramov B."/>
            <person name="Abdulazimova A."/>
            <person name="Shahmuradov I."/>
        </authorList>
    </citation>
    <scope>NUCLEOTIDE SEQUENCE [LARGE SCALE GENOMIC DNA]</scope>
    <source>
        <strain evidence="2">cv. AG2017</strain>
        <tissue evidence="1">Leaf</tissue>
    </source>
</reference>
<sequence length="724" mass="82097">MAKRSPRSHVRRAKDRLVCVWGLISILDFRHFTSPRRMLTYRRQRSREPVGSGKLAYKIEDSSVVDENLGGIRVDREATTCVKTLIEKEIVKEPRHSDSRWEGHLKKKNGKRGKTGFKQSQFLNNGDLEDGKNWESKCPCQQITEQHLENIITEKDIIKEFCDQDYPHHHEERLHEAVKQVLSQQLFCGIHKELVNVLQSSQGSHFTRDKLSNALAESDLSRDGKYKQLNFFGKEAGFRGIRSSDGDEHSQVPNTIVLLNPKLINPETAPLQNTGDKGRSERIITWSFLSSIRKRLKSAISSTKDRFYMEKVPQVKAGEENHKMGDNSDLRVSKIYIEAKKYLSEIPSDCDQGSEILTSEFSDKLGRILSLPVFSCSPIGSPKRDNSLTVFPKGECPRDIGNNVDSSTVVPGEQVIESSICGTVGEETAVVTVDHTGLEENTGESDEFSPENCTTGHLCEASDDNDCGQLMRKNLNDENAPVVSPFTSLPSAFFMEKAEQPSPVSVLEPLFTEDQYSPTRTKIQSRGHPIQLLQIEFDERVDPSTTQNIYTETLDIDCVKAVLHACKINWDELYLKSLSSDQLLPLTVLRDTDFFGGFPFHGEKILLDCINEVLLEFCKHYSVLPCYCFSNKINATHKVCERVHWHLLQPPMPRTLEQIVGKDLSGMEAWMDLRLEAENLGVVMGEIILEELIQDTIMDCVNEALESEQLPIFFLLGRRRTRQH</sequence>
<proteinExistence type="predicted"/>
<name>A0A2I0IN54_PUNGR</name>